<name>G3B8H3_CANTC</name>
<protein>
    <submittedName>
        <fullName evidence="1">Uncharacterized protein</fullName>
    </submittedName>
</protein>
<keyword evidence="2" id="KW-1185">Reference proteome</keyword>
<dbReference type="EMBL" id="GL996527">
    <property type="protein sequence ID" value="EGV62896.1"/>
    <property type="molecule type" value="Genomic_DNA"/>
</dbReference>
<dbReference type="AlphaFoldDB" id="G3B8H3"/>
<dbReference type="EMBL" id="GL996527">
    <property type="protein sequence ID" value="EGV62895.1"/>
    <property type="molecule type" value="Genomic_DNA"/>
</dbReference>
<reference evidence="1 2" key="1">
    <citation type="journal article" date="2011" name="Proc. Natl. Acad. Sci. U.S.A.">
        <title>Comparative genomics of xylose-fermenting fungi for enhanced biofuel production.</title>
        <authorList>
            <person name="Wohlbach D.J."/>
            <person name="Kuo A."/>
            <person name="Sato T.K."/>
            <person name="Potts K.M."/>
            <person name="Salamov A.A."/>
            <person name="LaButti K.M."/>
            <person name="Sun H."/>
            <person name="Clum A."/>
            <person name="Pangilinan J.L."/>
            <person name="Lindquist E.A."/>
            <person name="Lucas S."/>
            <person name="Lapidus A."/>
            <person name="Jin M."/>
            <person name="Gunawan C."/>
            <person name="Balan V."/>
            <person name="Dale B.E."/>
            <person name="Jeffries T.W."/>
            <person name="Zinkel R."/>
            <person name="Barry K.W."/>
            <person name="Grigoriev I.V."/>
            <person name="Gasch A.P."/>
        </authorList>
    </citation>
    <scope>NUCLEOTIDE SEQUENCE [LARGE SCALE GENOMIC DNA]</scope>
    <source>
        <strain evidence="1">ATCC 10573</strain>
        <strain evidence="2">ATCC 10573 / BCRC 21748 / CBS 615 / JCM 9827 / NBRC 10315 / NRRL Y-1498 / VKM Y-70</strain>
    </source>
</reference>
<proteinExistence type="predicted"/>
<evidence type="ECO:0000313" key="1">
    <source>
        <dbReference type="EMBL" id="EGV62895.1"/>
    </source>
</evidence>
<organism evidence="2">
    <name type="scientific">Candida tenuis (strain ATCC 10573 / BCRC 21748 / CBS 615 / JCM 9827 / NBRC 10315 / NRRL Y-1498 / VKM Y-70)</name>
    <name type="common">Yeast</name>
    <name type="synonym">Yamadazyma tenuis</name>
    <dbReference type="NCBI Taxonomy" id="590646"/>
    <lineage>
        <taxon>Eukaryota</taxon>
        <taxon>Fungi</taxon>
        <taxon>Dikarya</taxon>
        <taxon>Ascomycota</taxon>
        <taxon>Saccharomycotina</taxon>
        <taxon>Pichiomycetes</taxon>
        <taxon>Debaryomycetaceae</taxon>
        <taxon>Yamadazyma</taxon>
    </lineage>
</organism>
<evidence type="ECO:0000313" key="2">
    <source>
        <dbReference type="Proteomes" id="UP000000707"/>
    </source>
</evidence>
<dbReference type="HOGENOM" id="CLU_211728_0_0_1"/>
<gene>
    <name evidence="1" type="ORF">CANTEDRAFT_115854</name>
</gene>
<accession>G3B8H3</accession>
<sequence length="53" mass="6049">MYHARTVYSRTSTLLLGYLALSTTLPFALSYKESLEKSQFKGVVHPRALFNKI</sequence>
<dbReference type="Proteomes" id="UP000000707">
    <property type="component" value="Unassembled WGS sequence"/>
</dbReference>